<organism evidence="2 3">
    <name type="scientific">Cellulomonas flavigena (strain ATCC 482 / DSM 20109 / BCRC 11376 / JCM 18109 / NBRC 3775 / NCIMB 8073 / NRS 134)</name>
    <dbReference type="NCBI Taxonomy" id="446466"/>
    <lineage>
        <taxon>Bacteria</taxon>
        <taxon>Bacillati</taxon>
        <taxon>Actinomycetota</taxon>
        <taxon>Actinomycetes</taxon>
        <taxon>Micrococcales</taxon>
        <taxon>Cellulomonadaceae</taxon>
        <taxon>Cellulomonas</taxon>
    </lineage>
</organism>
<keyword evidence="1" id="KW-0472">Membrane</keyword>
<feature type="transmembrane region" description="Helical" evidence="1">
    <location>
        <begin position="144"/>
        <end position="162"/>
    </location>
</feature>
<dbReference type="Proteomes" id="UP000000849">
    <property type="component" value="Chromosome"/>
</dbReference>
<evidence type="ECO:0000256" key="1">
    <source>
        <dbReference type="SAM" id="Phobius"/>
    </source>
</evidence>
<dbReference type="EMBL" id="CP001964">
    <property type="protein sequence ID" value="ADG76384.1"/>
    <property type="molecule type" value="Genomic_DNA"/>
</dbReference>
<evidence type="ECO:0000313" key="3">
    <source>
        <dbReference type="Proteomes" id="UP000000849"/>
    </source>
</evidence>
<accession>D5UDC8</accession>
<feature type="transmembrane region" description="Helical" evidence="1">
    <location>
        <begin position="94"/>
        <end position="114"/>
    </location>
</feature>
<dbReference type="AlphaFoldDB" id="D5UDC8"/>
<protein>
    <submittedName>
        <fullName evidence="2">Uncharacterized protein</fullName>
    </submittedName>
</protein>
<sequence length="169" mass="17944">MTAVWWSSPAVGDWVRTTRTEATSLTDVLQGGGLPAGTRGVVVSRDGRWARVRAEDTLGTVEVTVPAHHLRVTARGRGEEAFARSAGLRSAVRVGAFLALAAPVLWFVVQYMWINRGTDGLLVALVLAALDSAAVSLLELVDDPVRAVLAAGLFALTARVAFGPRKGER</sequence>
<keyword evidence="3" id="KW-1185">Reference proteome</keyword>
<dbReference type="KEGG" id="cfl:Cfla_3512"/>
<dbReference type="STRING" id="446466.Cfla_3512"/>
<keyword evidence="1" id="KW-0812">Transmembrane</keyword>
<name>D5UDC8_CELFN</name>
<gene>
    <name evidence="2" type="ordered locus">Cfla_3512</name>
</gene>
<proteinExistence type="predicted"/>
<dbReference type="HOGENOM" id="CLU_1575673_0_0_11"/>
<evidence type="ECO:0000313" key="2">
    <source>
        <dbReference type="EMBL" id="ADG76384.1"/>
    </source>
</evidence>
<reference evidence="2 3" key="1">
    <citation type="journal article" date="2010" name="Stand. Genomic Sci.">
        <title>Complete genome sequence of Cellulomonas flavigena type strain (134).</title>
        <authorList>
            <person name="Abt B."/>
            <person name="Foster B."/>
            <person name="Lapidus A."/>
            <person name="Clum A."/>
            <person name="Sun H."/>
            <person name="Pukall R."/>
            <person name="Lucas S."/>
            <person name="Glavina Del Rio T."/>
            <person name="Nolan M."/>
            <person name="Tice H."/>
            <person name="Cheng J.F."/>
            <person name="Pitluck S."/>
            <person name="Liolios K."/>
            <person name="Ivanova N."/>
            <person name="Mavromatis K."/>
            <person name="Ovchinnikova G."/>
            <person name="Pati A."/>
            <person name="Goodwin L."/>
            <person name="Chen A."/>
            <person name="Palaniappan K."/>
            <person name="Land M."/>
            <person name="Hauser L."/>
            <person name="Chang Y.J."/>
            <person name="Jeffries C.D."/>
            <person name="Rohde M."/>
            <person name="Goker M."/>
            <person name="Woyke T."/>
            <person name="Bristow J."/>
            <person name="Eisen J.A."/>
            <person name="Markowitz V."/>
            <person name="Hugenholtz P."/>
            <person name="Kyrpides N.C."/>
            <person name="Klenk H.P."/>
        </authorList>
    </citation>
    <scope>NUCLEOTIDE SEQUENCE [LARGE SCALE GENOMIC DNA]</scope>
    <source>
        <strain evidence="3">ATCC 482 / DSM 20109 / BCRC 11376 / JCM 18109 / NBRC 3775 / NCIMB 8073 / NRS 134</strain>
    </source>
</reference>
<keyword evidence="1" id="KW-1133">Transmembrane helix</keyword>